<comment type="cofactor">
    <cofactor evidence="1 12">
        <name>heme</name>
        <dbReference type="ChEBI" id="CHEBI:30413"/>
    </cofactor>
</comment>
<comment type="similarity">
    <text evidence="3 13">Belongs to the cytochrome P450 family.</text>
</comment>
<keyword evidence="16" id="KW-1185">Reference proteome</keyword>
<evidence type="ECO:0000256" key="5">
    <source>
        <dbReference type="ARBA" id="ARBA00022692"/>
    </source>
</evidence>
<dbReference type="InterPro" id="IPR002401">
    <property type="entry name" value="Cyt_P450_E_grp-I"/>
</dbReference>
<dbReference type="CDD" id="cd11072">
    <property type="entry name" value="CYP71-like"/>
    <property type="match status" value="1"/>
</dbReference>
<dbReference type="STRING" id="180498.A0A067L4K5"/>
<organism evidence="15 16">
    <name type="scientific">Jatropha curcas</name>
    <name type="common">Barbados nut</name>
    <dbReference type="NCBI Taxonomy" id="180498"/>
    <lineage>
        <taxon>Eukaryota</taxon>
        <taxon>Viridiplantae</taxon>
        <taxon>Streptophyta</taxon>
        <taxon>Embryophyta</taxon>
        <taxon>Tracheophyta</taxon>
        <taxon>Spermatophyta</taxon>
        <taxon>Magnoliopsida</taxon>
        <taxon>eudicotyledons</taxon>
        <taxon>Gunneridae</taxon>
        <taxon>Pentapetalae</taxon>
        <taxon>rosids</taxon>
        <taxon>fabids</taxon>
        <taxon>Malpighiales</taxon>
        <taxon>Euphorbiaceae</taxon>
        <taxon>Crotonoideae</taxon>
        <taxon>Jatropheae</taxon>
        <taxon>Jatropha</taxon>
    </lineage>
</organism>
<keyword evidence="6 12" id="KW-0479">Metal-binding</keyword>
<keyword evidence="4 12" id="KW-0349">Heme</keyword>
<dbReference type="OrthoDB" id="2789670at2759"/>
<evidence type="ECO:0000256" key="1">
    <source>
        <dbReference type="ARBA" id="ARBA00001971"/>
    </source>
</evidence>
<dbReference type="GO" id="GO:0016705">
    <property type="term" value="F:oxidoreductase activity, acting on paired donors, with incorporation or reduction of molecular oxygen"/>
    <property type="evidence" value="ECO:0007669"/>
    <property type="project" value="InterPro"/>
</dbReference>
<evidence type="ECO:0008006" key="17">
    <source>
        <dbReference type="Google" id="ProtNLM"/>
    </source>
</evidence>
<keyword evidence="7 14" id="KW-1133">Transmembrane helix</keyword>
<evidence type="ECO:0000256" key="2">
    <source>
        <dbReference type="ARBA" id="ARBA00004167"/>
    </source>
</evidence>
<dbReference type="PRINTS" id="PR00385">
    <property type="entry name" value="P450"/>
</dbReference>
<feature type="binding site" description="axial binding residue" evidence="12">
    <location>
        <position position="440"/>
    </location>
    <ligand>
        <name>heme</name>
        <dbReference type="ChEBI" id="CHEBI:30413"/>
    </ligand>
    <ligandPart>
        <name>Fe</name>
        <dbReference type="ChEBI" id="CHEBI:18248"/>
    </ligandPart>
</feature>
<evidence type="ECO:0000256" key="12">
    <source>
        <dbReference type="PIRSR" id="PIRSR602401-1"/>
    </source>
</evidence>
<evidence type="ECO:0000256" key="6">
    <source>
        <dbReference type="ARBA" id="ARBA00022723"/>
    </source>
</evidence>
<sequence length="537" mass="61679">MEYLQQLPIFPALFTFLLFIFILQRISTNYSAKLAPGPWKLPIIGNMHQLLGSIPHHRLRHLSNQYGPVMHLKLGQISNIVISSPEAAKKVMKTHDIIFSQRPFLLAGEIIFYNFKDIALAPYGDSWRQMRKICTLELLSTKRVRSFRAIREEETSNFIRSISSLSEVNISKMVLSLSNAITLRSAFGKVSERHEAFLPLVQKIVLVLEGFSVADIFPSVKFLHGIIGMRSKIEKLHQEADIMLENIINEHRENKRLGRSNTQGKEDDLVDVLLNLQCGDSLEFPLRIENIKAVMLDMFLAGTETSATVIEWAMSEMVKDSRVMKKAQEEIRQVFNEKENIDETRFDELKYLKLVIKETLRLHPPAPLLAPRECLEAVEIDGYEVPINTKVIINAWAIGRDSRHWNEAEKFYPERFQNNSIDFKGNDFEFIPFGAGRRMCPGVTYGLAVVELVLANLLYHFDWKLPNGLEAHQLDMSETFGATARRKNELHLIPIPCSTSLYVLFEESNEVRNKLRVAAQLIMQAKNMGRVFWFDPH</sequence>
<name>A0A067L4K5_JATCU</name>
<dbReference type="Proteomes" id="UP000027138">
    <property type="component" value="Unassembled WGS sequence"/>
</dbReference>
<gene>
    <name evidence="15" type="ORF">JCGZ_00781</name>
</gene>
<reference evidence="15 16" key="1">
    <citation type="journal article" date="2014" name="PLoS ONE">
        <title>Global Analysis of Gene Expression Profiles in Physic Nut (Jatropha curcas L.) Seedlings Exposed to Salt Stress.</title>
        <authorList>
            <person name="Zhang L."/>
            <person name="Zhang C."/>
            <person name="Wu P."/>
            <person name="Chen Y."/>
            <person name="Li M."/>
            <person name="Jiang H."/>
            <person name="Wu G."/>
        </authorList>
    </citation>
    <scope>NUCLEOTIDE SEQUENCE [LARGE SCALE GENOMIC DNA]</scope>
    <source>
        <strain evidence="16">cv. GZQX0401</strain>
        <tissue evidence="15">Young leaves</tissue>
    </source>
</reference>
<dbReference type="PANTHER" id="PTHR47953:SF19">
    <property type="entry name" value="OS06G0641600 PROTEIN"/>
    <property type="match status" value="1"/>
</dbReference>
<evidence type="ECO:0000313" key="15">
    <source>
        <dbReference type="EMBL" id="KDP39024.1"/>
    </source>
</evidence>
<dbReference type="InterPro" id="IPR036396">
    <property type="entry name" value="Cyt_P450_sf"/>
</dbReference>
<dbReference type="PROSITE" id="PS00086">
    <property type="entry name" value="CYTOCHROME_P450"/>
    <property type="match status" value="1"/>
</dbReference>
<dbReference type="FunFam" id="1.10.630.10:FF:000008">
    <property type="entry name" value="Cytochrome P450 71D8"/>
    <property type="match status" value="1"/>
</dbReference>
<dbReference type="InterPro" id="IPR052306">
    <property type="entry name" value="CYP450_71D"/>
</dbReference>
<evidence type="ECO:0000256" key="7">
    <source>
        <dbReference type="ARBA" id="ARBA00022989"/>
    </source>
</evidence>
<protein>
    <recommendedName>
        <fullName evidence="17">Premnaspirodiene oxygenase-like</fullName>
    </recommendedName>
</protein>
<keyword evidence="5 14" id="KW-0812">Transmembrane</keyword>
<dbReference type="GO" id="GO:0004497">
    <property type="term" value="F:monooxygenase activity"/>
    <property type="evidence" value="ECO:0007669"/>
    <property type="project" value="UniProtKB-KW"/>
</dbReference>
<dbReference type="InterPro" id="IPR017972">
    <property type="entry name" value="Cyt_P450_CS"/>
</dbReference>
<dbReference type="PRINTS" id="PR00463">
    <property type="entry name" value="EP450I"/>
</dbReference>
<evidence type="ECO:0000256" key="9">
    <source>
        <dbReference type="ARBA" id="ARBA00023004"/>
    </source>
</evidence>
<evidence type="ECO:0000256" key="4">
    <source>
        <dbReference type="ARBA" id="ARBA00022617"/>
    </source>
</evidence>
<evidence type="ECO:0000256" key="3">
    <source>
        <dbReference type="ARBA" id="ARBA00010617"/>
    </source>
</evidence>
<evidence type="ECO:0000256" key="8">
    <source>
        <dbReference type="ARBA" id="ARBA00023002"/>
    </source>
</evidence>
<evidence type="ECO:0000313" key="16">
    <source>
        <dbReference type="Proteomes" id="UP000027138"/>
    </source>
</evidence>
<evidence type="ECO:0000256" key="11">
    <source>
        <dbReference type="ARBA" id="ARBA00023136"/>
    </source>
</evidence>
<dbReference type="Gene3D" id="1.10.630.10">
    <property type="entry name" value="Cytochrome P450"/>
    <property type="match status" value="1"/>
</dbReference>
<dbReference type="PANTHER" id="PTHR47953">
    <property type="entry name" value="OS08G0105600 PROTEIN"/>
    <property type="match status" value="1"/>
</dbReference>
<accession>A0A067L4K5</accession>
<dbReference type="InterPro" id="IPR001128">
    <property type="entry name" value="Cyt_P450"/>
</dbReference>
<feature type="transmembrane region" description="Helical" evidence="14">
    <location>
        <begin position="6"/>
        <end position="23"/>
    </location>
</feature>
<keyword evidence="8 13" id="KW-0560">Oxidoreductase</keyword>
<evidence type="ECO:0000256" key="10">
    <source>
        <dbReference type="ARBA" id="ARBA00023033"/>
    </source>
</evidence>
<dbReference type="GO" id="GO:0020037">
    <property type="term" value="F:heme binding"/>
    <property type="evidence" value="ECO:0007669"/>
    <property type="project" value="InterPro"/>
</dbReference>
<dbReference type="SUPFAM" id="SSF48264">
    <property type="entry name" value="Cytochrome P450"/>
    <property type="match status" value="1"/>
</dbReference>
<dbReference type="EMBL" id="KK914353">
    <property type="protein sequence ID" value="KDP39024.1"/>
    <property type="molecule type" value="Genomic_DNA"/>
</dbReference>
<proteinExistence type="inferred from homology"/>
<dbReference type="AlphaFoldDB" id="A0A067L4K5"/>
<keyword evidence="9 12" id="KW-0408">Iron</keyword>
<comment type="subcellular location">
    <subcellularLocation>
        <location evidence="2">Membrane</location>
        <topology evidence="2">Single-pass membrane protein</topology>
    </subcellularLocation>
</comment>
<keyword evidence="10 13" id="KW-0503">Monooxygenase</keyword>
<dbReference type="GO" id="GO:0005506">
    <property type="term" value="F:iron ion binding"/>
    <property type="evidence" value="ECO:0007669"/>
    <property type="project" value="InterPro"/>
</dbReference>
<dbReference type="GO" id="GO:0016020">
    <property type="term" value="C:membrane"/>
    <property type="evidence" value="ECO:0007669"/>
    <property type="project" value="UniProtKB-SubCell"/>
</dbReference>
<evidence type="ECO:0000256" key="14">
    <source>
        <dbReference type="SAM" id="Phobius"/>
    </source>
</evidence>
<dbReference type="Pfam" id="PF00067">
    <property type="entry name" value="p450"/>
    <property type="match status" value="1"/>
</dbReference>
<evidence type="ECO:0000256" key="13">
    <source>
        <dbReference type="RuleBase" id="RU000461"/>
    </source>
</evidence>
<keyword evidence="11 14" id="KW-0472">Membrane</keyword>